<keyword evidence="1" id="KW-0863">Zinc-finger</keyword>
<dbReference type="RefSeq" id="XP_015932447.1">
    <property type="nucleotide sequence ID" value="XM_016076961.1"/>
</dbReference>
<evidence type="ECO:0000256" key="1">
    <source>
        <dbReference type="PROSITE-ProRule" id="PRU00047"/>
    </source>
</evidence>
<proteinExistence type="predicted"/>
<name>A0A6P4AX71_ARADU</name>
<dbReference type="PROSITE" id="PS50158">
    <property type="entry name" value="ZF_CCHC"/>
    <property type="match status" value="1"/>
</dbReference>
<dbReference type="Gene3D" id="4.10.60.10">
    <property type="entry name" value="Zinc finger, CCHC-type"/>
    <property type="match status" value="1"/>
</dbReference>
<gene>
    <name evidence="5" type="primary">LOC107458760</name>
</gene>
<dbReference type="SMART" id="SM00343">
    <property type="entry name" value="ZnF_C2HC"/>
    <property type="match status" value="1"/>
</dbReference>
<accession>A0A6P4AX71</accession>
<feature type="compositionally biased region" description="Low complexity" evidence="2">
    <location>
        <begin position="109"/>
        <end position="124"/>
    </location>
</feature>
<dbReference type="GO" id="GO:0008270">
    <property type="term" value="F:zinc ion binding"/>
    <property type="evidence" value="ECO:0007669"/>
    <property type="project" value="UniProtKB-KW"/>
</dbReference>
<sequence>MTITEYTSRFEELCRFSEICQGAPEDFAEWKCIKYEGGLRSDIMSFVAPMEIRTFSKLVNKTRVAEECLRKVALDKSDHRSSVREDHGRNLAPRGQDFKRGGNIPQQHQGQNSFRSFNNNNNQGRGREKQAQLPQDDSTYRRCGRYHPNTLCRAGWDVCYYCGGAGHISWNCPEKKNQDARRAPQAERAYTIRANGAKGTDAPIKGNNVLVMKIWTALHDDDL</sequence>
<evidence type="ECO:0000256" key="2">
    <source>
        <dbReference type="SAM" id="MobiDB-lite"/>
    </source>
</evidence>
<reference evidence="4" key="1">
    <citation type="journal article" date="2016" name="Nat. Genet.">
        <title>The genome sequences of Arachis duranensis and Arachis ipaensis, the diploid ancestors of cultivated peanut.</title>
        <authorList>
            <person name="Bertioli D.J."/>
            <person name="Cannon S.B."/>
            <person name="Froenicke L."/>
            <person name="Huang G."/>
            <person name="Farmer A.D."/>
            <person name="Cannon E.K."/>
            <person name="Liu X."/>
            <person name="Gao D."/>
            <person name="Clevenger J."/>
            <person name="Dash S."/>
            <person name="Ren L."/>
            <person name="Moretzsohn M.C."/>
            <person name="Shirasawa K."/>
            <person name="Huang W."/>
            <person name="Vidigal B."/>
            <person name="Abernathy B."/>
            <person name="Chu Y."/>
            <person name="Niederhuth C.E."/>
            <person name="Umale P."/>
            <person name="Araujo A.C."/>
            <person name="Kozik A."/>
            <person name="Kim K.D."/>
            <person name="Burow M.D."/>
            <person name="Varshney R.K."/>
            <person name="Wang X."/>
            <person name="Zhang X."/>
            <person name="Barkley N."/>
            <person name="Guimaraes P.M."/>
            <person name="Isobe S."/>
            <person name="Guo B."/>
            <person name="Liao B."/>
            <person name="Stalker H.T."/>
            <person name="Schmitz R.J."/>
            <person name="Scheffler B.E."/>
            <person name="Leal-Bertioli S.C."/>
            <person name="Xun X."/>
            <person name="Jackson S.A."/>
            <person name="Michelmore R."/>
            <person name="Ozias-Akins P."/>
        </authorList>
    </citation>
    <scope>NUCLEOTIDE SEQUENCE [LARGE SCALE GENOMIC DNA]</scope>
    <source>
        <strain evidence="4">cv. V14167</strain>
    </source>
</reference>
<dbReference type="InterPro" id="IPR001878">
    <property type="entry name" value="Znf_CCHC"/>
</dbReference>
<feature type="domain" description="CCHC-type" evidence="3">
    <location>
        <begin position="159"/>
        <end position="174"/>
    </location>
</feature>
<dbReference type="AlphaFoldDB" id="A0A6P4AX71"/>
<evidence type="ECO:0000259" key="3">
    <source>
        <dbReference type="PROSITE" id="PS50158"/>
    </source>
</evidence>
<keyword evidence="1" id="KW-0862">Zinc</keyword>
<dbReference type="InterPro" id="IPR036875">
    <property type="entry name" value="Znf_CCHC_sf"/>
</dbReference>
<dbReference type="GO" id="GO:0003676">
    <property type="term" value="F:nucleic acid binding"/>
    <property type="evidence" value="ECO:0007669"/>
    <property type="project" value="InterPro"/>
</dbReference>
<reference evidence="5" key="2">
    <citation type="submission" date="2025-08" db="UniProtKB">
        <authorList>
            <consortium name="RefSeq"/>
        </authorList>
    </citation>
    <scope>IDENTIFICATION</scope>
    <source>
        <tissue evidence="5">Whole plant</tissue>
    </source>
</reference>
<protein>
    <submittedName>
        <fullName evidence="5">Uncharacterized protein LOC107458760</fullName>
    </submittedName>
</protein>
<dbReference type="OrthoDB" id="1936908at2759"/>
<dbReference type="Pfam" id="PF00098">
    <property type="entry name" value="zf-CCHC"/>
    <property type="match status" value="1"/>
</dbReference>
<dbReference type="KEGG" id="adu:107458760"/>
<keyword evidence="1" id="KW-0479">Metal-binding</keyword>
<organism evidence="4 5">
    <name type="scientific">Arachis duranensis</name>
    <name type="common">Wild peanut</name>
    <dbReference type="NCBI Taxonomy" id="130453"/>
    <lineage>
        <taxon>Eukaryota</taxon>
        <taxon>Viridiplantae</taxon>
        <taxon>Streptophyta</taxon>
        <taxon>Embryophyta</taxon>
        <taxon>Tracheophyta</taxon>
        <taxon>Spermatophyta</taxon>
        <taxon>Magnoliopsida</taxon>
        <taxon>eudicotyledons</taxon>
        <taxon>Gunneridae</taxon>
        <taxon>Pentapetalae</taxon>
        <taxon>rosids</taxon>
        <taxon>fabids</taxon>
        <taxon>Fabales</taxon>
        <taxon>Fabaceae</taxon>
        <taxon>Papilionoideae</taxon>
        <taxon>50 kb inversion clade</taxon>
        <taxon>dalbergioids sensu lato</taxon>
        <taxon>Dalbergieae</taxon>
        <taxon>Pterocarpus clade</taxon>
        <taxon>Arachis</taxon>
    </lineage>
</organism>
<dbReference type="Proteomes" id="UP000515211">
    <property type="component" value="Chromosome 7"/>
</dbReference>
<keyword evidence="4" id="KW-1185">Reference proteome</keyword>
<feature type="compositionally biased region" description="Basic and acidic residues" evidence="2">
    <location>
        <begin position="79"/>
        <end position="89"/>
    </location>
</feature>
<evidence type="ECO:0000313" key="4">
    <source>
        <dbReference type="Proteomes" id="UP000515211"/>
    </source>
</evidence>
<dbReference type="GeneID" id="107458760"/>
<dbReference type="SUPFAM" id="SSF57756">
    <property type="entry name" value="Retrovirus zinc finger-like domains"/>
    <property type="match status" value="1"/>
</dbReference>
<evidence type="ECO:0000313" key="5">
    <source>
        <dbReference type="RefSeq" id="XP_015932447.1"/>
    </source>
</evidence>
<feature type="region of interest" description="Disordered" evidence="2">
    <location>
        <begin position="79"/>
        <end position="140"/>
    </location>
</feature>